<evidence type="ECO:0000256" key="7">
    <source>
        <dbReference type="ARBA" id="ARBA00047989"/>
    </source>
</evidence>
<evidence type="ECO:0000256" key="3">
    <source>
        <dbReference type="ARBA" id="ARBA00022679"/>
    </source>
</evidence>
<keyword evidence="5" id="KW-0378">Hydrolase</keyword>
<evidence type="ECO:0000256" key="10">
    <source>
        <dbReference type="RuleBase" id="RU361274"/>
    </source>
</evidence>
<comment type="catalytic activity">
    <reaction evidence="9">
        <text>S-methyl-5'-thioadenosine + phosphate = 5-(methylsulfanyl)-alpha-D-ribose 1-phosphate + adenine</text>
        <dbReference type="Rhea" id="RHEA:11852"/>
        <dbReference type="ChEBI" id="CHEBI:16708"/>
        <dbReference type="ChEBI" id="CHEBI:17509"/>
        <dbReference type="ChEBI" id="CHEBI:43474"/>
        <dbReference type="ChEBI" id="CHEBI:58533"/>
        <dbReference type="EC" id="2.4.2.28"/>
    </reaction>
    <physiologicalReaction direction="left-to-right" evidence="9">
        <dbReference type="Rhea" id="RHEA:11853"/>
    </physiologicalReaction>
</comment>
<evidence type="ECO:0000313" key="11">
    <source>
        <dbReference type="EMBL" id="TYO98483.1"/>
    </source>
</evidence>
<dbReference type="PANTHER" id="PTHR30616:SF2">
    <property type="entry name" value="PURINE NUCLEOSIDE PHOSPHORYLASE LACC1"/>
    <property type="match status" value="1"/>
</dbReference>
<dbReference type="CDD" id="cd16833">
    <property type="entry name" value="YfiH"/>
    <property type="match status" value="1"/>
</dbReference>
<dbReference type="PANTHER" id="PTHR30616">
    <property type="entry name" value="UNCHARACTERIZED PROTEIN YFIH"/>
    <property type="match status" value="1"/>
</dbReference>
<keyword evidence="12" id="KW-1185">Reference proteome</keyword>
<dbReference type="GO" id="GO:0005507">
    <property type="term" value="F:copper ion binding"/>
    <property type="evidence" value="ECO:0007669"/>
    <property type="project" value="TreeGrafter"/>
</dbReference>
<dbReference type="AlphaFoldDB" id="A0A5D3WK84"/>
<protein>
    <recommendedName>
        <fullName evidence="10">Purine nucleoside phosphorylase</fullName>
    </recommendedName>
</protein>
<gene>
    <name evidence="11" type="ORF">EDC39_10683</name>
</gene>
<dbReference type="InterPro" id="IPR011324">
    <property type="entry name" value="Cytotoxic_necrot_fac-like_cat"/>
</dbReference>
<evidence type="ECO:0000256" key="9">
    <source>
        <dbReference type="ARBA" id="ARBA00049893"/>
    </source>
</evidence>
<evidence type="ECO:0000256" key="5">
    <source>
        <dbReference type="ARBA" id="ARBA00022801"/>
    </source>
</evidence>
<keyword evidence="6" id="KW-0862">Zinc</keyword>
<dbReference type="OrthoDB" id="4279at2"/>
<comment type="similarity">
    <text evidence="2 10">Belongs to the purine nucleoside phosphorylase YfiH/LACC1 family.</text>
</comment>
<evidence type="ECO:0000256" key="2">
    <source>
        <dbReference type="ARBA" id="ARBA00007353"/>
    </source>
</evidence>
<dbReference type="GO" id="GO:0016787">
    <property type="term" value="F:hydrolase activity"/>
    <property type="evidence" value="ECO:0007669"/>
    <property type="project" value="UniProtKB-KW"/>
</dbReference>
<reference evidence="11 12" key="1">
    <citation type="submission" date="2019-07" db="EMBL/GenBank/DDBJ databases">
        <title>Genomic Encyclopedia of Type Strains, Phase IV (KMG-IV): sequencing the most valuable type-strain genomes for metagenomic binning, comparative biology and taxonomic classification.</title>
        <authorList>
            <person name="Goeker M."/>
        </authorList>
    </citation>
    <scope>NUCLEOTIDE SEQUENCE [LARGE SCALE GENOMIC DNA]</scope>
    <source>
        <strain evidence="11 12">SS015</strain>
    </source>
</reference>
<dbReference type="GO" id="GO:0017061">
    <property type="term" value="F:S-methyl-5-thioadenosine phosphorylase activity"/>
    <property type="evidence" value="ECO:0007669"/>
    <property type="project" value="UniProtKB-EC"/>
</dbReference>
<evidence type="ECO:0000256" key="1">
    <source>
        <dbReference type="ARBA" id="ARBA00000553"/>
    </source>
</evidence>
<evidence type="ECO:0000313" key="12">
    <source>
        <dbReference type="Proteomes" id="UP000324159"/>
    </source>
</evidence>
<comment type="catalytic activity">
    <reaction evidence="1">
        <text>inosine + phosphate = alpha-D-ribose 1-phosphate + hypoxanthine</text>
        <dbReference type="Rhea" id="RHEA:27646"/>
        <dbReference type="ChEBI" id="CHEBI:17368"/>
        <dbReference type="ChEBI" id="CHEBI:17596"/>
        <dbReference type="ChEBI" id="CHEBI:43474"/>
        <dbReference type="ChEBI" id="CHEBI:57720"/>
        <dbReference type="EC" id="2.4.2.1"/>
    </reaction>
    <physiologicalReaction direction="left-to-right" evidence="1">
        <dbReference type="Rhea" id="RHEA:27647"/>
    </physiologicalReaction>
</comment>
<dbReference type="InterPro" id="IPR038371">
    <property type="entry name" value="Cu_polyphenol_OxRdtase_sf"/>
</dbReference>
<dbReference type="Gene3D" id="3.60.140.10">
    <property type="entry name" value="CNF1/YfiH-like putative cysteine hydrolases"/>
    <property type="match status" value="1"/>
</dbReference>
<dbReference type="Pfam" id="PF02578">
    <property type="entry name" value="Cu-oxidase_4"/>
    <property type="match status" value="1"/>
</dbReference>
<evidence type="ECO:0000256" key="4">
    <source>
        <dbReference type="ARBA" id="ARBA00022723"/>
    </source>
</evidence>
<keyword evidence="3" id="KW-0808">Transferase</keyword>
<evidence type="ECO:0000256" key="8">
    <source>
        <dbReference type="ARBA" id="ARBA00048968"/>
    </source>
</evidence>
<dbReference type="EMBL" id="VNIB01000006">
    <property type="protein sequence ID" value="TYO98483.1"/>
    <property type="molecule type" value="Genomic_DNA"/>
</dbReference>
<proteinExistence type="inferred from homology"/>
<accession>A0A5D3WK84</accession>
<comment type="caution">
    <text evidence="11">The sequence shown here is derived from an EMBL/GenBank/DDBJ whole genome shotgun (WGS) entry which is preliminary data.</text>
</comment>
<dbReference type="NCBIfam" id="TIGR00726">
    <property type="entry name" value="peptidoglycan editing factor PgeF"/>
    <property type="match status" value="1"/>
</dbReference>
<comment type="catalytic activity">
    <reaction evidence="8">
        <text>adenosine + phosphate = alpha-D-ribose 1-phosphate + adenine</text>
        <dbReference type="Rhea" id="RHEA:27642"/>
        <dbReference type="ChEBI" id="CHEBI:16335"/>
        <dbReference type="ChEBI" id="CHEBI:16708"/>
        <dbReference type="ChEBI" id="CHEBI:43474"/>
        <dbReference type="ChEBI" id="CHEBI:57720"/>
        <dbReference type="EC" id="2.4.2.1"/>
    </reaction>
    <physiologicalReaction direction="left-to-right" evidence="8">
        <dbReference type="Rhea" id="RHEA:27643"/>
    </physiologicalReaction>
</comment>
<dbReference type="SUPFAM" id="SSF64438">
    <property type="entry name" value="CNF1/YfiH-like putative cysteine hydrolases"/>
    <property type="match status" value="1"/>
</dbReference>
<sequence>MKLRRKGKISYLAPDWSSDRLPAGFTTRNGGVSRAPFNSLNLGLNTEDLRANVEGNRATLTHAFGLEPHQLLTVRQVHGDHILLIDQPNPDLSHFQQVECDAIISNQPGMLIGILVADCFPVLLAAPGKRVVAAVHAGWRGVAARLIERTVEALAKQLQVFPEELVAAVGPGVCADSYEVDRPVREAFRRAGIAWNDIARETRLGHWQLDLRQACLQQLASAGIADDCIEAAGQCTCCHKELFFSHRRDRGRTGRQLGFIGCPG</sequence>
<dbReference type="RefSeq" id="WP_148895855.1">
    <property type="nucleotide sequence ID" value="NZ_VNIB01000006.1"/>
</dbReference>
<keyword evidence="4" id="KW-0479">Metal-binding</keyword>
<evidence type="ECO:0000256" key="6">
    <source>
        <dbReference type="ARBA" id="ARBA00022833"/>
    </source>
</evidence>
<dbReference type="InterPro" id="IPR003730">
    <property type="entry name" value="Cu_polyphenol_OxRdtase"/>
</dbReference>
<dbReference type="Proteomes" id="UP000324159">
    <property type="component" value="Unassembled WGS sequence"/>
</dbReference>
<comment type="catalytic activity">
    <reaction evidence="7">
        <text>adenosine + H2O + H(+) = inosine + NH4(+)</text>
        <dbReference type="Rhea" id="RHEA:24408"/>
        <dbReference type="ChEBI" id="CHEBI:15377"/>
        <dbReference type="ChEBI" id="CHEBI:15378"/>
        <dbReference type="ChEBI" id="CHEBI:16335"/>
        <dbReference type="ChEBI" id="CHEBI:17596"/>
        <dbReference type="ChEBI" id="CHEBI:28938"/>
        <dbReference type="EC" id="3.5.4.4"/>
    </reaction>
    <physiologicalReaction direction="left-to-right" evidence="7">
        <dbReference type="Rhea" id="RHEA:24409"/>
    </physiologicalReaction>
</comment>
<name>A0A5D3WK84_9BACT</name>
<organism evidence="11 12">
    <name type="scientific">Geothermobacter ehrlichii</name>
    <dbReference type="NCBI Taxonomy" id="213224"/>
    <lineage>
        <taxon>Bacteria</taxon>
        <taxon>Pseudomonadati</taxon>
        <taxon>Thermodesulfobacteriota</taxon>
        <taxon>Desulfuromonadia</taxon>
        <taxon>Desulfuromonadales</taxon>
        <taxon>Geothermobacteraceae</taxon>
        <taxon>Geothermobacter</taxon>
    </lineage>
</organism>